<keyword evidence="5" id="KW-0560">Oxidoreductase</keyword>
<dbReference type="GO" id="GO:0005737">
    <property type="term" value="C:cytoplasm"/>
    <property type="evidence" value="ECO:0007669"/>
    <property type="project" value="TreeGrafter"/>
</dbReference>
<dbReference type="Gene3D" id="3.40.50.720">
    <property type="entry name" value="NAD(P)-binding Rossmann-like Domain"/>
    <property type="match status" value="1"/>
</dbReference>
<evidence type="ECO:0000256" key="5">
    <source>
        <dbReference type="ARBA" id="ARBA00023002"/>
    </source>
</evidence>
<feature type="binding site" evidence="6">
    <location>
        <position position="183"/>
    </location>
    <ligand>
        <name>FAD</name>
        <dbReference type="ChEBI" id="CHEBI:57692"/>
    </ligand>
</feature>
<keyword evidence="9" id="KW-1185">Reference proteome</keyword>
<reference evidence="8" key="1">
    <citation type="submission" date="2020-05" db="UniProtKB">
        <authorList>
            <consortium name="EnsemblMetazoa"/>
        </authorList>
    </citation>
    <scope>IDENTIFICATION</scope>
    <source>
        <strain evidence="8">Aabys</strain>
    </source>
</reference>
<sequence length="336" mass="37655">MHFGIVGSGIVGLTTALELQNNFPNAKVTILADRFNEDTTSYMAAGIFRPSTSFMGPTQEITQQWINDAFHYWDDIRRSNKASLAGVCQLSGYIFSSTSPSIVRNHFIEKLLPIYRQATEEELKLCQGNWKYGSFFTTCVTESRLFLPYGTQKFKEAGGVVLFHHVDSLKTLPEKYDVVVNCTGMGAKELCGDQQLVPIRGQVLKVRAPWIKTAFYGDYDTYIVPGFDTVTLGGCRQYDSYNLDVCKYDSMAIKERCYNMLPSLKKAEVVREFVGLRPHRSVVRVEKEIMQRSVDGSAIKIVHNYGHGGYGVTTAPGTAKYAVKLVREMLVGNSKL</sequence>
<comment type="cofactor">
    <cofactor evidence="1 6">
        <name>FAD</name>
        <dbReference type="ChEBI" id="CHEBI:57692"/>
    </cofactor>
</comment>
<dbReference type="InterPro" id="IPR006181">
    <property type="entry name" value="D-amino_acid_oxidase_CS"/>
</dbReference>
<accession>A0A1I8MV73</accession>
<organism evidence="8">
    <name type="scientific">Musca domestica</name>
    <name type="common">House fly</name>
    <dbReference type="NCBI Taxonomy" id="7370"/>
    <lineage>
        <taxon>Eukaryota</taxon>
        <taxon>Metazoa</taxon>
        <taxon>Ecdysozoa</taxon>
        <taxon>Arthropoda</taxon>
        <taxon>Hexapoda</taxon>
        <taxon>Insecta</taxon>
        <taxon>Pterygota</taxon>
        <taxon>Neoptera</taxon>
        <taxon>Endopterygota</taxon>
        <taxon>Diptera</taxon>
        <taxon>Brachycera</taxon>
        <taxon>Muscomorpha</taxon>
        <taxon>Muscoidea</taxon>
        <taxon>Muscidae</taxon>
        <taxon>Musca</taxon>
    </lineage>
</organism>
<evidence type="ECO:0000313" key="10">
    <source>
        <dbReference type="RefSeq" id="XP_005176002.1"/>
    </source>
</evidence>
<dbReference type="GO" id="GO:0071949">
    <property type="term" value="F:FAD binding"/>
    <property type="evidence" value="ECO:0007669"/>
    <property type="project" value="InterPro"/>
</dbReference>
<evidence type="ECO:0000256" key="3">
    <source>
        <dbReference type="ARBA" id="ARBA00022630"/>
    </source>
</evidence>
<proteinExistence type="inferred from homology"/>
<reference evidence="10" key="2">
    <citation type="submission" date="2025-04" db="UniProtKB">
        <authorList>
            <consortium name="RefSeq"/>
        </authorList>
    </citation>
    <scope>IDENTIFICATION</scope>
    <source>
        <strain evidence="10">Aabys</strain>
    </source>
</reference>
<dbReference type="Gene3D" id="3.30.9.10">
    <property type="entry name" value="D-Amino Acid Oxidase, subunit A, domain 2"/>
    <property type="match status" value="1"/>
</dbReference>
<dbReference type="PANTHER" id="PTHR11530">
    <property type="entry name" value="D-AMINO ACID OXIDASE"/>
    <property type="match status" value="1"/>
</dbReference>
<protein>
    <submittedName>
        <fullName evidence="10">D-aspartate oxidase</fullName>
    </submittedName>
</protein>
<comment type="similarity">
    <text evidence="2">Belongs to the DAMOX/DASOX family.</text>
</comment>
<evidence type="ECO:0000259" key="7">
    <source>
        <dbReference type="Pfam" id="PF01266"/>
    </source>
</evidence>
<dbReference type="SUPFAM" id="SSF54373">
    <property type="entry name" value="FAD-linked reductases, C-terminal domain"/>
    <property type="match status" value="1"/>
</dbReference>
<feature type="binding site" evidence="6">
    <location>
        <position position="166"/>
    </location>
    <ligand>
        <name>FAD</name>
        <dbReference type="ChEBI" id="CHEBI:57692"/>
    </ligand>
</feature>
<keyword evidence="3" id="KW-0285">Flavoprotein</keyword>
<gene>
    <name evidence="8" type="primary">101890289</name>
    <name evidence="10" type="synonym">LOC101890289</name>
</gene>
<dbReference type="Proteomes" id="UP001652621">
    <property type="component" value="Unplaced"/>
</dbReference>
<dbReference type="PIRSF" id="PIRSF000189">
    <property type="entry name" value="D-aa_oxidase"/>
    <property type="match status" value="1"/>
</dbReference>
<dbReference type="eggNOG" id="KOG3923">
    <property type="taxonomic scope" value="Eukaryota"/>
</dbReference>
<dbReference type="OrthoDB" id="2015447at2759"/>
<feature type="binding site" evidence="6">
    <location>
        <position position="309"/>
    </location>
    <ligand>
        <name>D-dopa</name>
        <dbReference type="ChEBI" id="CHEBI:149689"/>
    </ligand>
</feature>
<dbReference type="VEuPathDB" id="VectorBase:MDOMA2_012327"/>
<dbReference type="InterPro" id="IPR023209">
    <property type="entry name" value="DAO"/>
</dbReference>
<evidence type="ECO:0000256" key="2">
    <source>
        <dbReference type="ARBA" id="ARBA00006730"/>
    </source>
</evidence>
<evidence type="ECO:0000313" key="9">
    <source>
        <dbReference type="Proteomes" id="UP001652621"/>
    </source>
</evidence>
<name>A0A1I8MV73_MUSDO</name>
<dbReference type="PANTHER" id="PTHR11530:SF17">
    <property type="entry name" value="RE49860P"/>
    <property type="match status" value="1"/>
</dbReference>
<evidence type="ECO:0000256" key="6">
    <source>
        <dbReference type="PIRSR" id="PIRSR000189-1"/>
    </source>
</evidence>
<dbReference type="SUPFAM" id="SSF51971">
    <property type="entry name" value="Nucleotide-binding domain"/>
    <property type="match status" value="1"/>
</dbReference>
<dbReference type="Pfam" id="PF01266">
    <property type="entry name" value="DAO"/>
    <property type="match status" value="1"/>
</dbReference>
<dbReference type="KEGG" id="mde:101890289"/>
<dbReference type="InterPro" id="IPR006076">
    <property type="entry name" value="FAD-dep_OxRdtase"/>
</dbReference>
<feature type="binding site" evidence="6">
    <location>
        <begin position="308"/>
        <end position="313"/>
    </location>
    <ligand>
        <name>FAD</name>
        <dbReference type="ChEBI" id="CHEBI:57692"/>
    </ligand>
</feature>
<dbReference type="PROSITE" id="PS00677">
    <property type="entry name" value="DAO"/>
    <property type="match status" value="1"/>
</dbReference>
<dbReference type="AlphaFoldDB" id="A0A1I8MV73"/>
<evidence type="ECO:0000313" key="8">
    <source>
        <dbReference type="EnsemblMetazoa" id="MDOA008776-PA"/>
    </source>
</evidence>
<dbReference type="GO" id="GO:0003884">
    <property type="term" value="F:D-amino-acid oxidase activity"/>
    <property type="evidence" value="ECO:0007669"/>
    <property type="project" value="InterPro"/>
</dbReference>
<dbReference type="RefSeq" id="XP_005176002.1">
    <property type="nucleotide sequence ID" value="XM_005175945.3"/>
</dbReference>
<feature type="binding site" evidence="6">
    <location>
        <position position="222"/>
    </location>
    <ligand>
        <name>D-dopa</name>
        <dbReference type="ChEBI" id="CHEBI:149689"/>
    </ligand>
</feature>
<feature type="binding site" evidence="6">
    <location>
        <begin position="33"/>
        <end position="34"/>
    </location>
    <ligand>
        <name>FAD</name>
        <dbReference type="ChEBI" id="CHEBI:57692"/>
    </ligand>
</feature>
<evidence type="ECO:0000256" key="1">
    <source>
        <dbReference type="ARBA" id="ARBA00001974"/>
    </source>
</evidence>
<dbReference type="STRING" id="7370.A0A1I8MV73"/>
<feature type="domain" description="FAD dependent oxidoreductase" evidence="7">
    <location>
        <begin position="5"/>
        <end position="324"/>
    </location>
</feature>
<feature type="binding site" evidence="6">
    <location>
        <begin position="40"/>
        <end position="41"/>
    </location>
    <ligand>
        <name>FAD</name>
        <dbReference type="ChEBI" id="CHEBI:57692"/>
    </ligand>
</feature>
<keyword evidence="4 6" id="KW-0274">FAD</keyword>
<dbReference type="EnsemblMetazoa" id="MDOA008776-RA">
    <property type="protein sequence ID" value="MDOA008776-PA"/>
    <property type="gene ID" value="MDOA008776"/>
</dbReference>
<dbReference type="VEuPathDB" id="VectorBase:MDOA008776"/>
<evidence type="ECO:0000256" key="4">
    <source>
        <dbReference type="ARBA" id="ARBA00022827"/>
    </source>
</evidence>
<feature type="binding site" evidence="6">
    <location>
        <position position="277"/>
    </location>
    <ligand>
        <name>D-dopa</name>
        <dbReference type="ChEBI" id="CHEBI:149689"/>
    </ligand>
</feature>
<dbReference type="GO" id="GO:0019478">
    <property type="term" value="P:D-amino acid catabolic process"/>
    <property type="evidence" value="ECO:0007669"/>
    <property type="project" value="TreeGrafter"/>
</dbReference>